<sequence length="61" mass="6515">MNKLSTEKFLQAVEICKSLQTLITPLTPLSRSGRGVGGEGKLLDYRNASPLAALISTDNPV</sequence>
<gene>
    <name evidence="1" type="ORF">ENR15_19670</name>
</gene>
<organism evidence="1">
    <name type="scientific">Planktothricoides sp. SpSt-374</name>
    <dbReference type="NCBI Taxonomy" id="2282167"/>
    <lineage>
        <taxon>Bacteria</taxon>
        <taxon>Bacillati</taxon>
        <taxon>Cyanobacteriota</taxon>
        <taxon>Cyanophyceae</taxon>
        <taxon>Oscillatoriophycideae</taxon>
        <taxon>Oscillatoriales</taxon>
        <taxon>Oscillatoriaceae</taxon>
        <taxon>Planktothricoides</taxon>
    </lineage>
</organism>
<accession>A0A7C3VJ78</accession>
<comment type="caution">
    <text evidence="1">The sequence shown here is derived from an EMBL/GenBank/DDBJ whole genome shotgun (WGS) entry which is preliminary data.</text>
</comment>
<name>A0A7C3VJ78_9CYAN</name>
<reference evidence="1" key="1">
    <citation type="journal article" date="2020" name="mSystems">
        <title>Genome- and Community-Level Interaction Insights into Carbon Utilization and Element Cycling Functions of Hydrothermarchaeota in Hydrothermal Sediment.</title>
        <authorList>
            <person name="Zhou Z."/>
            <person name="Liu Y."/>
            <person name="Xu W."/>
            <person name="Pan J."/>
            <person name="Luo Z.H."/>
            <person name="Li M."/>
        </authorList>
    </citation>
    <scope>NUCLEOTIDE SEQUENCE [LARGE SCALE GENOMIC DNA]</scope>
    <source>
        <strain evidence="1">SpSt-374</strain>
    </source>
</reference>
<dbReference type="AlphaFoldDB" id="A0A7C3VJ78"/>
<protein>
    <submittedName>
        <fullName evidence="1">Uncharacterized protein</fullName>
    </submittedName>
</protein>
<proteinExistence type="predicted"/>
<evidence type="ECO:0000313" key="1">
    <source>
        <dbReference type="EMBL" id="HGG02794.1"/>
    </source>
</evidence>
<dbReference type="EMBL" id="DSPX01000199">
    <property type="protein sequence ID" value="HGG02794.1"/>
    <property type="molecule type" value="Genomic_DNA"/>
</dbReference>